<evidence type="ECO:0000256" key="1">
    <source>
        <dbReference type="SAM" id="Phobius"/>
    </source>
</evidence>
<comment type="caution">
    <text evidence="2">The sequence shown here is derived from an EMBL/GenBank/DDBJ whole genome shotgun (WGS) entry which is preliminary data.</text>
</comment>
<name>A0AAV5UW36_9BILA</name>
<gene>
    <name evidence="2" type="ORF">PFISCL1PPCAC_1841</name>
</gene>
<protein>
    <submittedName>
        <fullName evidence="2">Uncharacterized protein</fullName>
    </submittedName>
</protein>
<feature type="transmembrane region" description="Helical" evidence="1">
    <location>
        <begin position="6"/>
        <end position="27"/>
    </location>
</feature>
<feature type="non-terminal residue" evidence="2">
    <location>
        <position position="102"/>
    </location>
</feature>
<organism evidence="2 3">
    <name type="scientific">Pristionchus fissidentatus</name>
    <dbReference type="NCBI Taxonomy" id="1538716"/>
    <lineage>
        <taxon>Eukaryota</taxon>
        <taxon>Metazoa</taxon>
        <taxon>Ecdysozoa</taxon>
        <taxon>Nematoda</taxon>
        <taxon>Chromadorea</taxon>
        <taxon>Rhabditida</taxon>
        <taxon>Rhabditina</taxon>
        <taxon>Diplogasteromorpha</taxon>
        <taxon>Diplogasteroidea</taxon>
        <taxon>Neodiplogasteridae</taxon>
        <taxon>Pristionchus</taxon>
    </lineage>
</organism>
<keyword evidence="1" id="KW-0472">Membrane</keyword>
<sequence length="102" mass="12039">LVSHLLMSLSFSFFILLIIEECIKRVAIRLVYRILHILHSILLHYRELLSSLLVITVHSLILLLILHFLFIVNRNFVLSELSSNLLQFLQFLFSLFFSSIRL</sequence>
<keyword evidence="1" id="KW-0812">Transmembrane</keyword>
<keyword evidence="1" id="KW-1133">Transmembrane helix</keyword>
<evidence type="ECO:0000313" key="3">
    <source>
        <dbReference type="Proteomes" id="UP001432322"/>
    </source>
</evidence>
<dbReference type="AlphaFoldDB" id="A0AAV5UW36"/>
<reference evidence="2" key="1">
    <citation type="submission" date="2023-10" db="EMBL/GenBank/DDBJ databases">
        <title>Genome assembly of Pristionchus species.</title>
        <authorList>
            <person name="Yoshida K."/>
            <person name="Sommer R.J."/>
        </authorList>
    </citation>
    <scope>NUCLEOTIDE SEQUENCE</scope>
    <source>
        <strain evidence="2">RS5133</strain>
    </source>
</reference>
<keyword evidence="3" id="KW-1185">Reference proteome</keyword>
<proteinExistence type="predicted"/>
<dbReference type="EMBL" id="BTSY01000001">
    <property type="protein sequence ID" value="GMT10544.1"/>
    <property type="molecule type" value="Genomic_DNA"/>
</dbReference>
<dbReference type="Proteomes" id="UP001432322">
    <property type="component" value="Unassembled WGS sequence"/>
</dbReference>
<feature type="non-terminal residue" evidence="2">
    <location>
        <position position="1"/>
    </location>
</feature>
<feature type="transmembrane region" description="Helical" evidence="1">
    <location>
        <begin position="48"/>
        <end position="72"/>
    </location>
</feature>
<evidence type="ECO:0000313" key="2">
    <source>
        <dbReference type="EMBL" id="GMT10544.1"/>
    </source>
</evidence>
<accession>A0AAV5UW36</accession>
<feature type="transmembrane region" description="Helical" evidence="1">
    <location>
        <begin position="84"/>
        <end position="100"/>
    </location>
</feature>